<evidence type="ECO:0000256" key="6">
    <source>
        <dbReference type="SAM" id="Phobius"/>
    </source>
</evidence>
<feature type="transmembrane region" description="Helical" evidence="6">
    <location>
        <begin position="95"/>
        <end position="114"/>
    </location>
</feature>
<evidence type="ECO:0000313" key="9">
    <source>
        <dbReference type="Proteomes" id="UP000784128"/>
    </source>
</evidence>
<evidence type="ECO:0000256" key="2">
    <source>
        <dbReference type="ARBA" id="ARBA00022692"/>
    </source>
</evidence>
<feature type="transmembrane region" description="Helical" evidence="6">
    <location>
        <begin position="219"/>
        <end position="235"/>
    </location>
</feature>
<gene>
    <name evidence="8" type="primary">ccsB</name>
    <name evidence="8" type="ORF">KJB30_03305</name>
</gene>
<evidence type="ECO:0000313" key="8">
    <source>
        <dbReference type="EMBL" id="MBT1070801.1"/>
    </source>
</evidence>
<protein>
    <submittedName>
        <fullName evidence="8">C-type cytochrome biogenesis protein CcsB</fullName>
    </submittedName>
</protein>
<feature type="transmembrane region" description="Helical" evidence="6">
    <location>
        <begin position="65"/>
        <end position="83"/>
    </location>
</feature>
<accession>A0ABS5U557</accession>
<evidence type="ECO:0000256" key="4">
    <source>
        <dbReference type="ARBA" id="ARBA00022989"/>
    </source>
</evidence>
<evidence type="ECO:0000256" key="5">
    <source>
        <dbReference type="ARBA" id="ARBA00023136"/>
    </source>
</evidence>
<feature type="domain" description="Cytochrome c assembly protein" evidence="7">
    <location>
        <begin position="42"/>
        <end position="261"/>
    </location>
</feature>
<dbReference type="InterPro" id="IPR045062">
    <property type="entry name" value="Cyt_c_biogenesis_CcsA/CcmC"/>
</dbReference>
<keyword evidence="4 6" id="KW-1133">Transmembrane helix</keyword>
<dbReference type="InterPro" id="IPR017562">
    <property type="entry name" value="Cyt_c_biogenesis_CcsA"/>
</dbReference>
<proteinExistence type="predicted"/>
<comment type="caution">
    <text evidence="8">The sequence shown here is derived from an EMBL/GenBank/DDBJ whole genome shotgun (WGS) entry which is preliminary data.</text>
</comment>
<evidence type="ECO:0000256" key="1">
    <source>
        <dbReference type="ARBA" id="ARBA00004141"/>
    </source>
</evidence>
<dbReference type="InterPro" id="IPR002541">
    <property type="entry name" value="Cyt_c_assembly"/>
</dbReference>
<comment type="subcellular location">
    <subcellularLocation>
        <location evidence="1">Membrane</location>
        <topology evidence="1">Multi-pass membrane protein</topology>
    </subcellularLocation>
</comment>
<dbReference type="Proteomes" id="UP000784128">
    <property type="component" value="Unassembled WGS sequence"/>
</dbReference>
<feature type="transmembrane region" description="Helical" evidence="6">
    <location>
        <begin position="178"/>
        <end position="199"/>
    </location>
</feature>
<organism evidence="8 9">
    <name type="scientific">Pelotalea chapellei</name>
    <dbReference type="NCBI Taxonomy" id="44671"/>
    <lineage>
        <taxon>Bacteria</taxon>
        <taxon>Pseudomonadati</taxon>
        <taxon>Thermodesulfobacteriota</taxon>
        <taxon>Desulfuromonadia</taxon>
        <taxon>Geobacterales</taxon>
        <taxon>Geobacteraceae</taxon>
        <taxon>Pelotalea</taxon>
    </lineage>
</organism>
<sequence>MTHFFFSLTLGLYVCATAAYLGCLFKVSTKLTQWATRLLGIGFIAHILSTIHLANQVKHLPLTDMQGALSFFSLMIIGAFLFFERKYKVTTLGSFVTPVALLMLIVSSALHGGARQLPPILQSNWFWFHALLAFASYAAFAIACGVAVMYLLQRSLLKKKHFNGLFQKLPPLETLDEISYRCLAIGFPLLTVAIISGAIWSEKAIGNYWEWDPKQTWSLITWLIYAALLHGRLTIGWRGKRAAILSIIGFVVLLVTFFGMKHSITW</sequence>
<keyword evidence="5 6" id="KW-0472">Membrane</keyword>
<dbReference type="PANTHER" id="PTHR30071">
    <property type="entry name" value="HEME EXPORTER PROTEIN C"/>
    <property type="match status" value="1"/>
</dbReference>
<dbReference type="EMBL" id="JAHDYS010000002">
    <property type="protein sequence ID" value="MBT1070801.1"/>
    <property type="molecule type" value="Genomic_DNA"/>
</dbReference>
<keyword evidence="2 6" id="KW-0812">Transmembrane</keyword>
<evidence type="ECO:0000259" key="7">
    <source>
        <dbReference type="Pfam" id="PF01578"/>
    </source>
</evidence>
<feature type="transmembrane region" description="Helical" evidence="6">
    <location>
        <begin position="6"/>
        <end position="27"/>
    </location>
</feature>
<feature type="transmembrane region" description="Helical" evidence="6">
    <location>
        <begin position="126"/>
        <end position="152"/>
    </location>
</feature>
<keyword evidence="9" id="KW-1185">Reference proteome</keyword>
<reference evidence="8 9" key="1">
    <citation type="submission" date="2021-05" db="EMBL/GenBank/DDBJ databases">
        <title>The draft genome of Geobacter chapellei DSM 13688.</title>
        <authorList>
            <person name="Xu Z."/>
            <person name="Masuda Y."/>
            <person name="Itoh H."/>
            <person name="Senoo K."/>
        </authorList>
    </citation>
    <scope>NUCLEOTIDE SEQUENCE [LARGE SCALE GENOMIC DNA]</scope>
    <source>
        <strain evidence="8 9">DSM 13688</strain>
    </source>
</reference>
<dbReference type="RefSeq" id="WP_214296509.1">
    <property type="nucleotide sequence ID" value="NZ_JAHDYS010000002.1"/>
</dbReference>
<name>A0ABS5U557_9BACT</name>
<feature type="transmembrane region" description="Helical" evidence="6">
    <location>
        <begin position="242"/>
        <end position="260"/>
    </location>
</feature>
<evidence type="ECO:0000256" key="3">
    <source>
        <dbReference type="ARBA" id="ARBA00022748"/>
    </source>
</evidence>
<dbReference type="PANTHER" id="PTHR30071:SF1">
    <property type="entry name" value="CYTOCHROME B_B6 PROTEIN-RELATED"/>
    <property type="match status" value="1"/>
</dbReference>
<dbReference type="NCBIfam" id="TIGR03144">
    <property type="entry name" value="cytochr_II_ccsB"/>
    <property type="match status" value="1"/>
</dbReference>
<dbReference type="Pfam" id="PF01578">
    <property type="entry name" value="Cytochrom_C_asm"/>
    <property type="match status" value="1"/>
</dbReference>
<feature type="transmembrane region" description="Helical" evidence="6">
    <location>
        <begin position="34"/>
        <end position="53"/>
    </location>
</feature>
<keyword evidence="3" id="KW-0201">Cytochrome c-type biogenesis</keyword>